<proteinExistence type="predicted"/>
<organism evidence="1 2">
    <name type="scientific">Elysia crispata</name>
    <name type="common">lettuce slug</name>
    <dbReference type="NCBI Taxonomy" id="231223"/>
    <lineage>
        <taxon>Eukaryota</taxon>
        <taxon>Metazoa</taxon>
        <taxon>Spiralia</taxon>
        <taxon>Lophotrochozoa</taxon>
        <taxon>Mollusca</taxon>
        <taxon>Gastropoda</taxon>
        <taxon>Heterobranchia</taxon>
        <taxon>Euthyneura</taxon>
        <taxon>Panpulmonata</taxon>
        <taxon>Sacoglossa</taxon>
        <taxon>Placobranchoidea</taxon>
        <taxon>Plakobranchidae</taxon>
        <taxon>Elysia</taxon>
    </lineage>
</organism>
<gene>
    <name evidence="1" type="ORF">RRG08_048319</name>
</gene>
<evidence type="ECO:0000313" key="1">
    <source>
        <dbReference type="EMBL" id="KAK3745215.1"/>
    </source>
</evidence>
<sequence>MTAAGITFFLSSGFLSFHCFNKHITRASFWMSLQAPLALDSTDSNYWDMQILGSSIDSSVDYHIHWETKCIVEFPSSETSASSRLILTTLRQPCSK</sequence>
<dbReference type="EMBL" id="JAWDGP010006235">
    <property type="protein sequence ID" value="KAK3745215.1"/>
    <property type="molecule type" value="Genomic_DNA"/>
</dbReference>
<accession>A0AAE0YGU1</accession>
<reference evidence="1" key="1">
    <citation type="journal article" date="2023" name="G3 (Bethesda)">
        <title>A reference genome for the long-term kleptoplast-retaining sea slug Elysia crispata morphotype clarki.</title>
        <authorList>
            <person name="Eastman K.E."/>
            <person name="Pendleton A.L."/>
            <person name="Shaikh M.A."/>
            <person name="Suttiyut T."/>
            <person name="Ogas R."/>
            <person name="Tomko P."/>
            <person name="Gavelis G."/>
            <person name="Widhalm J.R."/>
            <person name="Wisecaver J.H."/>
        </authorList>
    </citation>
    <scope>NUCLEOTIDE SEQUENCE</scope>
    <source>
        <strain evidence="1">ECLA1</strain>
    </source>
</reference>
<protein>
    <submittedName>
        <fullName evidence="1">Uncharacterized protein</fullName>
    </submittedName>
</protein>
<dbReference type="Proteomes" id="UP001283361">
    <property type="component" value="Unassembled WGS sequence"/>
</dbReference>
<evidence type="ECO:0000313" key="2">
    <source>
        <dbReference type="Proteomes" id="UP001283361"/>
    </source>
</evidence>
<comment type="caution">
    <text evidence="1">The sequence shown here is derived from an EMBL/GenBank/DDBJ whole genome shotgun (WGS) entry which is preliminary data.</text>
</comment>
<dbReference type="AlphaFoldDB" id="A0AAE0YGU1"/>
<name>A0AAE0YGU1_9GAST</name>
<keyword evidence="2" id="KW-1185">Reference proteome</keyword>